<reference evidence="1" key="1">
    <citation type="journal article" date="2015" name="Nature">
        <title>Complex archaea that bridge the gap between prokaryotes and eukaryotes.</title>
        <authorList>
            <person name="Spang A."/>
            <person name="Saw J.H."/>
            <person name="Jorgensen S.L."/>
            <person name="Zaremba-Niedzwiedzka K."/>
            <person name="Martijn J."/>
            <person name="Lind A.E."/>
            <person name="van Eijk R."/>
            <person name="Schleper C."/>
            <person name="Guy L."/>
            <person name="Ettema T.J."/>
        </authorList>
    </citation>
    <scope>NUCLEOTIDE SEQUENCE</scope>
</reference>
<protein>
    <submittedName>
        <fullName evidence="1">Uncharacterized protein</fullName>
    </submittedName>
</protein>
<organism evidence="1">
    <name type="scientific">marine sediment metagenome</name>
    <dbReference type="NCBI Taxonomy" id="412755"/>
    <lineage>
        <taxon>unclassified sequences</taxon>
        <taxon>metagenomes</taxon>
        <taxon>ecological metagenomes</taxon>
    </lineage>
</organism>
<dbReference type="EMBL" id="LAZR01063950">
    <property type="protein sequence ID" value="KKK58501.1"/>
    <property type="molecule type" value="Genomic_DNA"/>
</dbReference>
<name>A0A0F8ZEQ9_9ZZZZ</name>
<accession>A0A0F8ZEQ9</accession>
<dbReference type="AlphaFoldDB" id="A0A0F8ZEQ9"/>
<feature type="non-terminal residue" evidence="1">
    <location>
        <position position="1"/>
    </location>
</feature>
<comment type="caution">
    <text evidence="1">The sequence shown here is derived from an EMBL/GenBank/DDBJ whole genome shotgun (WGS) entry which is preliminary data.</text>
</comment>
<proteinExistence type="predicted"/>
<sequence>FCLARQNGQLGYKTARDITQVSISKPSLFYKQKVDTTKFNKYAKNENEHLLRTNETLPNDKHANYYKYTDEGVKVFFPFRPKGRGNKPIQWIHDFKKASNTFIKRFVTKHIQLYKNEIQSNWDFDDNEGNVLIHVASSALAGYFIALAMNKIYPNVKVIMTPRKPETLKEKQTMYSSFRTSIVTVVRLISILKVLAQVFDHNGQAKSSGKNGTRSINRGDSIIPDMFIWTPEQEKVIQNARKIGIVDDSMSVPMRSMRSIIKNLYRLGVKNNQMSAFVLFLEG</sequence>
<gene>
    <name evidence="1" type="ORF">LCGC14_3043800</name>
</gene>
<evidence type="ECO:0000313" key="1">
    <source>
        <dbReference type="EMBL" id="KKK58501.1"/>
    </source>
</evidence>